<protein>
    <submittedName>
        <fullName evidence="1">Uncharacterized protein</fullName>
    </submittedName>
</protein>
<organism evidence="1 2">
    <name type="scientific">Triparma columacea</name>
    <dbReference type="NCBI Taxonomy" id="722753"/>
    <lineage>
        <taxon>Eukaryota</taxon>
        <taxon>Sar</taxon>
        <taxon>Stramenopiles</taxon>
        <taxon>Ochrophyta</taxon>
        <taxon>Bolidophyceae</taxon>
        <taxon>Parmales</taxon>
        <taxon>Triparmaceae</taxon>
        <taxon>Triparma</taxon>
    </lineage>
</organism>
<dbReference type="AlphaFoldDB" id="A0A9W7GEP0"/>
<evidence type="ECO:0000313" key="2">
    <source>
        <dbReference type="Proteomes" id="UP001165065"/>
    </source>
</evidence>
<name>A0A9W7GEP0_9STRA</name>
<gene>
    <name evidence="1" type="ORF">TrCOL_g7101</name>
</gene>
<evidence type="ECO:0000313" key="1">
    <source>
        <dbReference type="EMBL" id="GMI43960.1"/>
    </source>
</evidence>
<sequence>MAQVFVGGGGGSVGVTPGGGGAAGVAGAGYVTPSAGGGVRSDREVSEAVATMRRRLSSGGVGGAALMRSALSPDARRRVKSIEGDNGMLEIDFGLRREGWAGVDWNLVTLGMGWLLAFFMYWSGYGRGKEEAAVVEETVWWYGWEWLGGVGGGACELWGYMEHAIGDWCAGGEGVGTRGGGGRETVFERGVLGWVWGEGGVEEGGLGFGGMGAEGGGGVHMPVH</sequence>
<comment type="caution">
    <text evidence="1">The sequence shown here is derived from an EMBL/GenBank/DDBJ whole genome shotgun (WGS) entry which is preliminary data.</text>
</comment>
<accession>A0A9W7GEP0</accession>
<keyword evidence="2" id="KW-1185">Reference proteome</keyword>
<reference evidence="2" key="1">
    <citation type="journal article" date="2023" name="Commun. Biol.">
        <title>Genome analysis of Parmales, the sister group of diatoms, reveals the evolutionary specialization of diatoms from phago-mixotrophs to photoautotrophs.</title>
        <authorList>
            <person name="Ban H."/>
            <person name="Sato S."/>
            <person name="Yoshikawa S."/>
            <person name="Yamada K."/>
            <person name="Nakamura Y."/>
            <person name="Ichinomiya M."/>
            <person name="Sato N."/>
            <person name="Blanc-Mathieu R."/>
            <person name="Endo H."/>
            <person name="Kuwata A."/>
            <person name="Ogata H."/>
        </authorList>
    </citation>
    <scope>NUCLEOTIDE SEQUENCE [LARGE SCALE GENOMIC DNA]</scope>
</reference>
<proteinExistence type="predicted"/>
<dbReference type="Proteomes" id="UP001165065">
    <property type="component" value="Unassembled WGS sequence"/>
</dbReference>
<dbReference type="EMBL" id="BRYA01000203">
    <property type="protein sequence ID" value="GMI43960.1"/>
    <property type="molecule type" value="Genomic_DNA"/>
</dbReference>